<dbReference type="EMBL" id="CP053661">
    <property type="protein sequence ID" value="QKD82186.1"/>
    <property type="molecule type" value="Genomic_DNA"/>
</dbReference>
<dbReference type="SUPFAM" id="SSF56176">
    <property type="entry name" value="FAD-binding/transporter-associated domain-like"/>
    <property type="match status" value="1"/>
</dbReference>
<dbReference type="PANTHER" id="PTHR11748">
    <property type="entry name" value="D-LACTATE DEHYDROGENASE"/>
    <property type="match status" value="1"/>
</dbReference>
<dbReference type="InterPro" id="IPR016166">
    <property type="entry name" value="FAD-bd_PCMH"/>
</dbReference>
<dbReference type="PROSITE" id="PS51387">
    <property type="entry name" value="FAD_PCMH"/>
    <property type="match status" value="1"/>
</dbReference>
<dbReference type="InterPro" id="IPR016164">
    <property type="entry name" value="FAD-linked_Oxase-like_C"/>
</dbReference>
<protein>
    <submittedName>
        <fullName evidence="4">FAD-binding oxidoreductase</fullName>
    </submittedName>
</protein>
<dbReference type="InterPro" id="IPR036318">
    <property type="entry name" value="FAD-bd_PCMH-like_sf"/>
</dbReference>
<dbReference type="SUPFAM" id="SSF55103">
    <property type="entry name" value="FAD-linked oxidases, C-terminal domain"/>
    <property type="match status" value="1"/>
</dbReference>
<keyword evidence="1" id="KW-0285">Flavoprotein</keyword>
<gene>
    <name evidence="4" type="ORF">HPC62_08240</name>
</gene>
<organism evidence="4 5">
    <name type="scientific">Thermoleptolyngbya sichuanensis A183</name>
    <dbReference type="NCBI Taxonomy" id="2737172"/>
    <lineage>
        <taxon>Bacteria</taxon>
        <taxon>Bacillati</taxon>
        <taxon>Cyanobacteriota</taxon>
        <taxon>Cyanophyceae</taxon>
        <taxon>Oculatellales</taxon>
        <taxon>Oculatellaceae</taxon>
        <taxon>Thermoleptolyngbya</taxon>
        <taxon>Thermoleptolyngbya sichuanensis</taxon>
    </lineage>
</organism>
<dbReference type="Proteomes" id="UP000505210">
    <property type="component" value="Chromosome"/>
</dbReference>
<feature type="domain" description="FAD-binding PCMH-type" evidence="3">
    <location>
        <begin position="37"/>
        <end position="216"/>
    </location>
</feature>
<evidence type="ECO:0000256" key="1">
    <source>
        <dbReference type="ARBA" id="ARBA00022630"/>
    </source>
</evidence>
<keyword evidence="2" id="KW-0274">FAD</keyword>
<name>A0A6M8BDD5_9CYAN</name>
<proteinExistence type="predicted"/>
<dbReference type="KEGG" id="theu:HPC62_08240"/>
<reference evidence="4 5" key="1">
    <citation type="submission" date="2020-05" db="EMBL/GenBank/DDBJ databases">
        <title>Complete genome sequence of of a novel Thermoleptolyngbya strain isolated from hot springs of Ganzi, Sichuan China.</title>
        <authorList>
            <person name="Tang J."/>
            <person name="Daroch M."/>
            <person name="Li L."/>
            <person name="Waleron K."/>
            <person name="Waleron M."/>
            <person name="Waleron M."/>
        </authorList>
    </citation>
    <scope>NUCLEOTIDE SEQUENCE [LARGE SCALE GENOMIC DNA]</scope>
    <source>
        <strain evidence="4 5">PKUAC-SCTA183</strain>
    </source>
</reference>
<dbReference type="GO" id="GO:0071949">
    <property type="term" value="F:FAD binding"/>
    <property type="evidence" value="ECO:0007669"/>
    <property type="project" value="InterPro"/>
</dbReference>
<dbReference type="PANTHER" id="PTHR11748:SF103">
    <property type="entry name" value="GLYCOLATE OXIDASE SUBUNIT GLCE"/>
    <property type="match status" value="1"/>
</dbReference>
<evidence type="ECO:0000259" key="3">
    <source>
        <dbReference type="PROSITE" id="PS51387"/>
    </source>
</evidence>
<dbReference type="Gene3D" id="3.30.465.10">
    <property type="match status" value="1"/>
</dbReference>
<dbReference type="Pfam" id="PF01565">
    <property type="entry name" value="FAD_binding_4"/>
    <property type="match status" value="1"/>
</dbReference>
<dbReference type="AlphaFoldDB" id="A0A6M8BDD5"/>
<accession>A0A6M8BDD5</accession>
<dbReference type="InterPro" id="IPR006094">
    <property type="entry name" value="Oxid_FAD_bind_N"/>
</dbReference>
<dbReference type="GO" id="GO:0003824">
    <property type="term" value="F:catalytic activity"/>
    <property type="evidence" value="ECO:0007669"/>
    <property type="project" value="InterPro"/>
</dbReference>
<keyword evidence="5" id="KW-1185">Reference proteome</keyword>
<dbReference type="RefSeq" id="WP_172354744.1">
    <property type="nucleotide sequence ID" value="NZ_CP053661.1"/>
</dbReference>
<dbReference type="InterPro" id="IPR016169">
    <property type="entry name" value="FAD-bd_PCMH_sub2"/>
</dbReference>
<sequence>MSKFVSSLQSLVGAEQLSVWERVAPALKAQLSQAIAPGGIPECIVEPDSPAQLAAVVKELHAQKGRSLPFGTGTKLHWGGVSDSIQVGISTARMNQLIDHAAGDLTVTAQAGMRLADLQAHLARQNQFLPLNPSYGDAATLGGIIATADSGSLRHRYGGVRDLLIGVTLVRADGEIARAGGRVVKNVAGYDLMKLFTGSWGTLGILTEVTFRVYPLPEASKTLVLAGEREAIARVTQALLSSALAPVAVELVAPAAMQHLGHAGLGLVVQFQGLAVSLDAQAAQFRQFAQSAALVESTYTDAAEASLWQTLQALWETTPSLTCKIGVLPNQAAATLEKIADQFPSLSYGTIHAGSGLGLLRFADPPSTSHLLDLRRLCEAQGGFLSLLAAPVDLKQQIDGWGYPGNALGLMRGIKQQFDPDRLLSPGRFVGGI</sequence>
<evidence type="ECO:0000256" key="2">
    <source>
        <dbReference type="ARBA" id="ARBA00022827"/>
    </source>
</evidence>
<evidence type="ECO:0000313" key="4">
    <source>
        <dbReference type="EMBL" id="QKD82186.1"/>
    </source>
</evidence>
<evidence type="ECO:0000313" key="5">
    <source>
        <dbReference type="Proteomes" id="UP000505210"/>
    </source>
</evidence>